<gene>
    <name evidence="1" type="ORF">EDD52_12736</name>
</gene>
<organism evidence="1 2">
    <name type="scientific">Primorskyibacter sedentarius</name>
    <dbReference type="NCBI Taxonomy" id="745311"/>
    <lineage>
        <taxon>Bacteria</taxon>
        <taxon>Pseudomonadati</taxon>
        <taxon>Pseudomonadota</taxon>
        <taxon>Alphaproteobacteria</taxon>
        <taxon>Rhodobacterales</taxon>
        <taxon>Roseobacteraceae</taxon>
        <taxon>Primorskyibacter</taxon>
    </lineage>
</organism>
<name>A0A4R3J163_9RHOB</name>
<reference evidence="1 2" key="1">
    <citation type="submission" date="2019-03" db="EMBL/GenBank/DDBJ databases">
        <title>Genomic Encyclopedia of Type Strains, Phase IV (KMG-IV): sequencing the most valuable type-strain genomes for metagenomic binning, comparative biology and taxonomic classification.</title>
        <authorList>
            <person name="Goeker M."/>
        </authorList>
    </citation>
    <scope>NUCLEOTIDE SEQUENCE [LARGE SCALE GENOMIC DNA]</scope>
    <source>
        <strain evidence="1 2">DSM 104836</strain>
    </source>
</reference>
<evidence type="ECO:0000313" key="2">
    <source>
        <dbReference type="Proteomes" id="UP000295696"/>
    </source>
</evidence>
<sequence length="33" mass="3824">MIPVRRIQFETLCAVYGEALARMIWHPAPPGWL</sequence>
<protein>
    <submittedName>
        <fullName evidence="1">Uncharacterized protein</fullName>
    </submittedName>
</protein>
<dbReference type="EMBL" id="SLZU01000027">
    <property type="protein sequence ID" value="TCS57257.1"/>
    <property type="molecule type" value="Genomic_DNA"/>
</dbReference>
<dbReference type="Proteomes" id="UP000295696">
    <property type="component" value="Unassembled WGS sequence"/>
</dbReference>
<dbReference type="AlphaFoldDB" id="A0A4R3J163"/>
<accession>A0A4R3J163</accession>
<comment type="caution">
    <text evidence="1">The sequence shown here is derived from an EMBL/GenBank/DDBJ whole genome shotgun (WGS) entry which is preliminary data.</text>
</comment>
<keyword evidence="2" id="KW-1185">Reference proteome</keyword>
<evidence type="ECO:0000313" key="1">
    <source>
        <dbReference type="EMBL" id="TCS57257.1"/>
    </source>
</evidence>
<proteinExistence type="predicted"/>